<accession>A0ABV7PMW2</accession>
<keyword evidence="2" id="KW-0328">Glycosyltransferase</keyword>
<dbReference type="PANTHER" id="PTHR12526:SF635">
    <property type="entry name" value="GLYCOSYL TRANSFERASE GROUP 1"/>
    <property type="match status" value="1"/>
</dbReference>
<dbReference type="InterPro" id="IPR001296">
    <property type="entry name" value="Glyco_trans_1"/>
</dbReference>
<dbReference type="Proteomes" id="UP001595665">
    <property type="component" value="Unassembled WGS sequence"/>
</dbReference>
<dbReference type="GO" id="GO:0016757">
    <property type="term" value="F:glycosyltransferase activity"/>
    <property type="evidence" value="ECO:0007669"/>
    <property type="project" value="UniProtKB-KW"/>
</dbReference>
<dbReference type="CDD" id="cd03801">
    <property type="entry name" value="GT4_PimA-like"/>
    <property type="match status" value="1"/>
</dbReference>
<protein>
    <submittedName>
        <fullName evidence="2">Glycosyltransferase family 4 protein</fullName>
        <ecNumber evidence="2">2.4.-.-</ecNumber>
    </submittedName>
</protein>
<evidence type="ECO:0000313" key="3">
    <source>
        <dbReference type="Proteomes" id="UP001595665"/>
    </source>
</evidence>
<keyword evidence="2" id="KW-0808">Transferase</keyword>
<proteinExistence type="predicted"/>
<feature type="domain" description="Glycosyl transferase family 1" evidence="1">
    <location>
        <begin position="168"/>
        <end position="325"/>
    </location>
</feature>
<dbReference type="SUPFAM" id="SSF53756">
    <property type="entry name" value="UDP-Glycosyltransferase/glycogen phosphorylase"/>
    <property type="match status" value="1"/>
</dbReference>
<dbReference type="Gene3D" id="3.40.50.2000">
    <property type="entry name" value="Glycogen Phosphorylase B"/>
    <property type="match status" value="1"/>
</dbReference>
<evidence type="ECO:0000313" key="2">
    <source>
        <dbReference type="EMBL" id="MFC3459475.1"/>
    </source>
</evidence>
<dbReference type="EMBL" id="JBHRVV010000001">
    <property type="protein sequence ID" value="MFC3459475.1"/>
    <property type="molecule type" value="Genomic_DNA"/>
</dbReference>
<comment type="caution">
    <text evidence="2">The sequence shown here is derived from an EMBL/GenBank/DDBJ whole genome shotgun (WGS) entry which is preliminary data.</text>
</comment>
<organism evidence="2 3">
    <name type="scientific">Massilia haematophila</name>
    <dbReference type="NCBI Taxonomy" id="457923"/>
    <lineage>
        <taxon>Bacteria</taxon>
        <taxon>Pseudomonadati</taxon>
        <taxon>Pseudomonadota</taxon>
        <taxon>Betaproteobacteria</taxon>
        <taxon>Burkholderiales</taxon>
        <taxon>Oxalobacteraceae</taxon>
        <taxon>Telluria group</taxon>
        <taxon>Massilia</taxon>
    </lineage>
</organism>
<dbReference type="PANTHER" id="PTHR12526">
    <property type="entry name" value="GLYCOSYLTRANSFERASE"/>
    <property type="match status" value="1"/>
</dbReference>
<name>A0ABV7PMW2_9BURK</name>
<reference evidence="3" key="1">
    <citation type="journal article" date="2019" name="Int. J. Syst. Evol. Microbiol.">
        <title>The Global Catalogue of Microorganisms (GCM) 10K type strain sequencing project: providing services to taxonomists for standard genome sequencing and annotation.</title>
        <authorList>
            <consortium name="The Broad Institute Genomics Platform"/>
            <consortium name="The Broad Institute Genome Sequencing Center for Infectious Disease"/>
            <person name="Wu L."/>
            <person name="Ma J."/>
        </authorList>
    </citation>
    <scope>NUCLEOTIDE SEQUENCE [LARGE SCALE GENOMIC DNA]</scope>
    <source>
        <strain evidence="3">CCM 7480</strain>
    </source>
</reference>
<evidence type="ECO:0000259" key="1">
    <source>
        <dbReference type="Pfam" id="PF00534"/>
    </source>
</evidence>
<gene>
    <name evidence="2" type="ORF">ACFOPH_14660</name>
</gene>
<dbReference type="Pfam" id="PF00534">
    <property type="entry name" value="Glycos_transf_1"/>
    <property type="match status" value="1"/>
</dbReference>
<keyword evidence="3" id="KW-1185">Reference proteome</keyword>
<sequence>MKIALCSSFIPFLPSGARNIVEWLQAMLEKEGHQVERVYLPEVDAPDLLFQQMAAFRWIDLSAADRVICFRPQSHLIRHPHKILWFIHHLRVFYDLWDTPYRTYEDDLRHRGLRDALHQADTAALREARHVFTNSQVVSDRLTHFNGIDSEVLYPPVIDAERFHSRGHNDEIVYVCRLEHHKRQHLLVEAMALTRTPVRLRLCGASISNTYPDALKQQVAAAGLQGRVMLENRWISEQEKVDVLADCLAAAYLPLDEDSYGYPSIEASHARKALLTTRDSGGVLELVRDGDNGIVAAPTPQSLAAAMDKLYTDRQRTVAMGERAHARLDELNISWSHVLKRLLA</sequence>
<dbReference type="RefSeq" id="WP_379736046.1">
    <property type="nucleotide sequence ID" value="NZ_JBHRVV010000001.1"/>
</dbReference>
<dbReference type="EC" id="2.4.-.-" evidence="2"/>